<dbReference type="EMBL" id="VSWC01000118">
    <property type="protein sequence ID" value="KAA1084648.1"/>
    <property type="molecule type" value="Genomic_DNA"/>
</dbReference>
<organism evidence="3 6">
    <name type="scientific">Puccinia graminis f. sp. tritici</name>
    <dbReference type="NCBI Taxonomy" id="56615"/>
    <lineage>
        <taxon>Eukaryota</taxon>
        <taxon>Fungi</taxon>
        <taxon>Dikarya</taxon>
        <taxon>Basidiomycota</taxon>
        <taxon>Pucciniomycotina</taxon>
        <taxon>Pucciniomycetes</taxon>
        <taxon>Pucciniales</taxon>
        <taxon>Pucciniaceae</taxon>
        <taxon>Puccinia</taxon>
    </lineage>
</organism>
<accession>A0A5B0MAN7</accession>
<evidence type="ECO:0008006" key="7">
    <source>
        <dbReference type="Google" id="ProtNLM"/>
    </source>
</evidence>
<feature type="compositionally biased region" description="Polar residues" evidence="1">
    <location>
        <begin position="184"/>
        <end position="202"/>
    </location>
</feature>
<sequence>MAYLFTRLTLSIAFLLAQLSVLSMAAPEEAPAQTCCPGDTTCSGCWMCPESDLGKCWATAVKEIDECVITDDLPKSADTFCRAFAKLAKCWSTGLCCSEYAPTLAAATNLCNLKTWSPELITREELEKYIEIANATRDAIWNNDSGIDVPKLTVSVEANTSNSTESSPSNSTESSPSISTESTQANSTEVKTNPESTNSTQHTYEKKSVVNPSQADDDEQQSNPREKIDDRRLSSDREGKKASEKANHRSQSNEKANETSNNSQNCAVKANKYRTKVADQHHKSRSSKTKKSLSKRVENPFHKRRMYHHQHHPDLFKRTAPDEGGCGLDFQGVAYPTEVPETVAQIFSEL</sequence>
<dbReference type="Proteomes" id="UP000324748">
    <property type="component" value="Unassembled WGS sequence"/>
</dbReference>
<dbReference type="AlphaFoldDB" id="A0A5B0MAN7"/>
<dbReference type="Proteomes" id="UP000325313">
    <property type="component" value="Unassembled WGS sequence"/>
</dbReference>
<evidence type="ECO:0000256" key="1">
    <source>
        <dbReference type="SAM" id="MobiDB-lite"/>
    </source>
</evidence>
<feature type="compositionally biased region" description="Basic and acidic residues" evidence="1">
    <location>
        <begin position="224"/>
        <end position="257"/>
    </location>
</feature>
<name>A0A5B0MAN7_PUCGR</name>
<comment type="caution">
    <text evidence="3">The sequence shown here is derived from an EMBL/GenBank/DDBJ whole genome shotgun (WGS) entry which is preliminary data.</text>
</comment>
<feature type="chain" id="PRO_5036137211" description="Extracellular membrane protein CFEM domain-containing protein" evidence="2">
    <location>
        <begin position="26"/>
        <end position="350"/>
    </location>
</feature>
<dbReference type="EMBL" id="VDEP01000475">
    <property type="protein sequence ID" value="KAA1072944.1"/>
    <property type="molecule type" value="Genomic_DNA"/>
</dbReference>
<evidence type="ECO:0000313" key="3">
    <source>
        <dbReference type="EMBL" id="KAA1072944.1"/>
    </source>
</evidence>
<evidence type="ECO:0000313" key="6">
    <source>
        <dbReference type="Proteomes" id="UP000325313"/>
    </source>
</evidence>
<feature type="compositionally biased region" description="Low complexity" evidence="1">
    <location>
        <begin position="159"/>
        <end position="183"/>
    </location>
</feature>
<reference evidence="5 6" key="1">
    <citation type="submission" date="2019-05" db="EMBL/GenBank/DDBJ databases">
        <title>Emergence of the Ug99 lineage of the wheat stem rust pathogen through somatic hybridization.</title>
        <authorList>
            <person name="Li F."/>
            <person name="Upadhyaya N.M."/>
            <person name="Sperschneider J."/>
            <person name="Matny O."/>
            <person name="Nguyen-Phuc H."/>
            <person name="Mago R."/>
            <person name="Raley C."/>
            <person name="Miller M.E."/>
            <person name="Silverstein K.A.T."/>
            <person name="Henningsen E."/>
            <person name="Hirsch C.D."/>
            <person name="Visser B."/>
            <person name="Pretorius Z.A."/>
            <person name="Steffenson B.J."/>
            <person name="Schwessinger B."/>
            <person name="Dodds P.N."/>
            <person name="Figueroa M."/>
        </authorList>
    </citation>
    <scope>NUCLEOTIDE SEQUENCE [LARGE SCALE GENOMIC DNA]</scope>
    <source>
        <strain evidence="4">21-0</strain>
        <strain evidence="3 6">Ug99</strain>
    </source>
</reference>
<evidence type="ECO:0000313" key="4">
    <source>
        <dbReference type="EMBL" id="KAA1084648.1"/>
    </source>
</evidence>
<protein>
    <recommendedName>
        <fullName evidence="7">Extracellular membrane protein CFEM domain-containing protein</fullName>
    </recommendedName>
</protein>
<keyword evidence="2" id="KW-0732">Signal</keyword>
<evidence type="ECO:0000313" key="5">
    <source>
        <dbReference type="Proteomes" id="UP000324748"/>
    </source>
</evidence>
<feature type="region of interest" description="Disordered" evidence="1">
    <location>
        <begin position="158"/>
        <end position="298"/>
    </location>
</feature>
<keyword evidence="5" id="KW-1185">Reference proteome</keyword>
<dbReference type="OrthoDB" id="2499932at2759"/>
<feature type="signal peptide" evidence="2">
    <location>
        <begin position="1"/>
        <end position="25"/>
    </location>
</feature>
<feature type="compositionally biased region" description="Basic residues" evidence="1">
    <location>
        <begin position="282"/>
        <end position="294"/>
    </location>
</feature>
<evidence type="ECO:0000256" key="2">
    <source>
        <dbReference type="SAM" id="SignalP"/>
    </source>
</evidence>
<gene>
    <name evidence="4" type="ORF">PGT21_033529</name>
    <name evidence="3" type="ORF">PGTUg99_005859</name>
</gene>
<proteinExistence type="predicted"/>